<proteinExistence type="predicted"/>
<dbReference type="EMBL" id="ASGP02000001">
    <property type="protein sequence ID" value="KAH9529836.1"/>
    <property type="molecule type" value="Genomic_DNA"/>
</dbReference>
<protein>
    <submittedName>
        <fullName evidence="1">Zinc finger protein-like 1, variant 2</fullName>
    </submittedName>
</protein>
<keyword evidence="2" id="KW-1185">Reference proteome</keyword>
<name>A0A922IFU1_DERFA</name>
<gene>
    <name evidence="1" type="primary">ZFPL1</name>
    <name evidence="1" type="ORF">DERF_003696</name>
</gene>
<dbReference type="Proteomes" id="UP000790347">
    <property type="component" value="Unassembled WGS sequence"/>
</dbReference>
<sequence>MNVHFSGSLFHDSSILYSSSNNRSNIVVVDLASSYYNVIHDVIDREPISNDWTIFDVSVSFRQLKFKVAK</sequence>
<comment type="caution">
    <text evidence="1">The sequence shown here is derived from an EMBL/GenBank/DDBJ whole genome shotgun (WGS) entry which is preliminary data.</text>
</comment>
<evidence type="ECO:0000313" key="1">
    <source>
        <dbReference type="EMBL" id="KAH9529836.1"/>
    </source>
</evidence>
<reference evidence="1" key="2">
    <citation type="journal article" date="2022" name="Res Sq">
        <title>Comparative Genomics Reveals Insights into the Divergent Evolution of Astigmatic Mites and Household Pest Adaptations.</title>
        <authorList>
            <person name="Xiong Q."/>
            <person name="Wan A.T.-Y."/>
            <person name="Liu X.-Y."/>
            <person name="Fung C.S.-H."/>
            <person name="Xiao X."/>
            <person name="Malainual N."/>
            <person name="Hou J."/>
            <person name="Wang L."/>
            <person name="Wang M."/>
            <person name="Yang K."/>
            <person name="Cui Y."/>
            <person name="Leung E."/>
            <person name="Nong W."/>
            <person name="Shin S.-K."/>
            <person name="Au S."/>
            <person name="Jeong K.Y."/>
            <person name="Chew F.T."/>
            <person name="Hui J."/>
            <person name="Leung T.F."/>
            <person name="Tungtrongchitr A."/>
            <person name="Zhong N."/>
            <person name="Liu Z."/>
            <person name="Tsui S."/>
        </authorList>
    </citation>
    <scope>NUCLEOTIDE SEQUENCE</scope>
    <source>
        <strain evidence="1">Derf</strain>
        <tissue evidence="1">Whole organism</tissue>
    </source>
</reference>
<accession>A0A922IFU1</accession>
<organism evidence="1 2">
    <name type="scientific">Dermatophagoides farinae</name>
    <name type="common">American house dust mite</name>
    <dbReference type="NCBI Taxonomy" id="6954"/>
    <lineage>
        <taxon>Eukaryota</taxon>
        <taxon>Metazoa</taxon>
        <taxon>Ecdysozoa</taxon>
        <taxon>Arthropoda</taxon>
        <taxon>Chelicerata</taxon>
        <taxon>Arachnida</taxon>
        <taxon>Acari</taxon>
        <taxon>Acariformes</taxon>
        <taxon>Sarcoptiformes</taxon>
        <taxon>Astigmata</taxon>
        <taxon>Psoroptidia</taxon>
        <taxon>Analgoidea</taxon>
        <taxon>Pyroglyphidae</taxon>
        <taxon>Dermatophagoidinae</taxon>
        <taxon>Dermatophagoides</taxon>
    </lineage>
</organism>
<evidence type="ECO:0000313" key="2">
    <source>
        <dbReference type="Proteomes" id="UP000790347"/>
    </source>
</evidence>
<dbReference type="AlphaFoldDB" id="A0A922IFU1"/>
<reference evidence="1" key="1">
    <citation type="submission" date="2013-05" db="EMBL/GenBank/DDBJ databases">
        <authorList>
            <person name="Yim A.K.Y."/>
            <person name="Chan T.F."/>
            <person name="Ji K.M."/>
            <person name="Liu X.Y."/>
            <person name="Zhou J.W."/>
            <person name="Li R.Q."/>
            <person name="Yang K.Y."/>
            <person name="Li J."/>
            <person name="Li M."/>
            <person name="Law P.T.W."/>
            <person name="Wu Y.L."/>
            <person name="Cai Z.L."/>
            <person name="Qin H."/>
            <person name="Bao Y."/>
            <person name="Leung R.K.K."/>
            <person name="Ng P.K.S."/>
            <person name="Zou J."/>
            <person name="Zhong X.J."/>
            <person name="Ran P.X."/>
            <person name="Zhong N.S."/>
            <person name="Liu Z.G."/>
            <person name="Tsui S.K.W."/>
        </authorList>
    </citation>
    <scope>NUCLEOTIDE SEQUENCE</scope>
    <source>
        <strain evidence="1">Derf</strain>
        <tissue evidence="1">Whole organism</tissue>
    </source>
</reference>